<feature type="transmembrane region" description="Helical" evidence="16">
    <location>
        <begin position="189"/>
        <end position="213"/>
    </location>
</feature>
<feature type="transmembrane region" description="Helical" evidence="16">
    <location>
        <begin position="81"/>
        <end position="98"/>
    </location>
</feature>
<evidence type="ECO:0000256" key="10">
    <source>
        <dbReference type="ARBA" id="ARBA00030072"/>
    </source>
</evidence>
<evidence type="ECO:0000256" key="4">
    <source>
        <dbReference type="ARBA" id="ARBA00014687"/>
    </source>
</evidence>
<comment type="caution">
    <text evidence="18">The sequence shown here is derived from an EMBL/GenBank/DDBJ whole genome shotgun (WGS) entry which is preliminary data.</text>
</comment>
<evidence type="ECO:0000256" key="15">
    <source>
        <dbReference type="SAM" id="MobiDB-lite"/>
    </source>
</evidence>
<organism evidence="18 19">
    <name type="scientific">Methylobacterium hispanicum</name>
    <dbReference type="NCBI Taxonomy" id="270350"/>
    <lineage>
        <taxon>Bacteria</taxon>
        <taxon>Pseudomonadati</taxon>
        <taxon>Pseudomonadota</taxon>
        <taxon>Alphaproteobacteria</taxon>
        <taxon>Hyphomicrobiales</taxon>
        <taxon>Methylobacteriaceae</taxon>
        <taxon>Methylobacterium</taxon>
    </lineage>
</organism>
<comment type="function">
    <text evidence="9">Cytochrome bo(3) ubiquinol terminal oxidase is the component of the aerobic respiratory chain of E.coli that predominates when cells are grown at high aeration. Has proton pump activity across the membrane in addition to electron transfer, pumping 2 protons/electron.</text>
</comment>
<protein>
    <recommendedName>
        <fullName evidence="4">Cytochrome bo(3) ubiquinol oxidase subunit 3</fullName>
    </recommendedName>
    <alternativeName>
        <fullName evidence="12">Cytochrome o ubiquinol oxidase subunit 3</fullName>
    </alternativeName>
    <alternativeName>
        <fullName evidence="10">Oxidase bo(3) subunit 3</fullName>
    </alternativeName>
    <alternativeName>
        <fullName evidence="13">Ubiquinol oxidase polypeptide III</fullName>
    </alternativeName>
    <alternativeName>
        <fullName evidence="11">Ubiquinol oxidase subunit 3</fullName>
    </alternativeName>
</protein>
<reference evidence="18" key="2">
    <citation type="submission" date="2021-08" db="EMBL/GenBank/DDBJ databases">
        <authorList>
            <person name="Tani A."/>
            <person name="Ola A."/>
            <person name="Ogura Y."/>
            <person name="Katsura K."/>
            <person name="Hayashi T."/>
        </authorList>
    </citation>
    <scope>NUCLEOTIDE SEQUENCE</scope>
    <source>
        <strain evidence="18">DSM 16372</strain>
    </source>
</reference>
<evidence type="ECO:0000256" key="6">
    <source>
        <dbReference type="ARBA" id="ARBA00022692"/>
    </source>
</evidence>
<dbReference type="PANTHER" id="PTHR11403">
    <property type="entry name" value="CYTOCHROME C OXIDASE SUBUNIT III"/>
    <property type="match status" value="1"/>
</dbReference>
<feature type="domain" description="Heme-copper oxidase subunit III family profile" evidence="17">
    <location>
        <begin position="39"/>
        <end position="215"/>
    </location>
</feature>
<feature type="transmembrane region" description="Helical" evidence="16">
    <location>
        <begin position="147"/>
        <end position="169"/>
    </location>
</feature>
<feature type="region of interest" description="Disordered" evidence="15">
    <location>
        <begin position="1"/>
        <end position="27"/>
    </location>
</feature>
<evidence type="ECO:0000256" key="9">
    <source>
        <dbReference type="ARBA" id="ARBA00025694"/>
    </source>
</evidence>
<evidence type="ECO:0000313" key="19">
    <source>
        <dbReference type="Proteomes" id="UP001055247"/>
    </source>
</evidence>
<keyword evidence="19" id="KW-1185">Reference proteome</keyword>
<evidence type="ECO:0000256" key="8">
    <source>
        <dbReference type="ARBA" id="ARBA00023136"/>
    </source>
</evidence>
<dbReference type="Gene3D" id="1.20.120.80">
    <property type="entry name" value="Cytochrome c oxidase, subunit III, four-helix bundle"/>
    <property type="match status" value="1"/>
</dbReference>
<evidence type="ECO:0000256" key="3">
    <source>
        <dbReference type="ARBA" id="ARBA00011700"/>
    </source>
</evidence>
<comment type="similarity">
    <text evidence="2 14">Belongs to the cytochrome c oxidase subunit 3 family.</text>
</comment>
<evidence type="ECO:0000256" key="13">
    <source>
        <dbReference type="ARBA" id="ARBA00032717"/>
    </source>
</evidence>
<dbReference type="InterPro" id="IPR024791">
    <property type="entry name" value="Cyt_c/ubiquinol_Oxase_su3"/>
</dbReference>
<keyword evidence="8 16" id="KW-0472">Membrane</keyword>
<dbReference type="FunFam" id="1.20.120.80:FF:000001">
    <property type="entry name" value="Cytochrome (Ubi)quinol oxidase subunit III"/>
    <property type="match status" value="1"/>
</dbReference>
<dbReference type="GO" id="GO:0019646">
    <property type="term" value="P:aerobic electron transport chain"/>
    <property type="evidence" value="ECO:0007669"/>
    <property type="project" value="InterPro"/>
</dbReference>
<dbReference type="GO" id="GO:0004129">
    <property type="term" value="F:cytochrome-c oxidase activity"/>
    <property type="evidence" value="ECO:0007669"/>
    <property type="project" value="InterPro"/>
</dbReference>
<comment type="subcellular location">
    <subcellularLocation>
        <location evidence="1 14">Cell membrane</location>
        <topology evidence="1 14">Multi-pass membrane protein</topology>
    </subcellularLocation>
</comment>
<evidence type="ECO:0000313" key="18">
    <source>
        <dbReference type="EMBL" id="GJD92783.1"/>
    </source>
</evidence>
<evidence type="ECO:0000256" key="2">
    <source>
        <dbReference type="ARBA" id="ARBA00010581"/>
    </source>
</evidence>
<accession>A0AAV4ZXH4</accession>
<dbReference type="GO" id="GO:0005886">
    <property type="term" value="C:plasma membrane"/>
    <property type="evidence" value="ECO:0007669"/>
    <property type="project" value="UniProtKB-SubCell"/>
</dbReference>
<dbReference type="InterPro" id="IPR035973">
    <property type="entry name" value="Cyt_c_oxidase_su3-like_sf"/>
</dbReference>
<dbReference type="PANTHER" id="PTHR11403:SF2">
    <property type="entry name" value="CYTOCHROME BO(3) UBIQUINOL OXIDASE SUBUNIT 3"/>
    <property type="match status" value="1"/>
</dbReference>
<keyword evidence="5" id="KW-1003">Cell membrane</keyword>
<sequence>MSVAASVRDPAAPQRGSTGSDPVPVSERGPAPTRIVVGFGFWLYLLSDIVMFATVFAAHAVLSQATDGGPAGRDLFDQRSAFIETALLLGSSLTCGLMMRAARRAPGRDFQLWAGATLLLGLAFLGLEVREFAGLIGRDAGPGRSAFLSAVFMLVGLHGLHVAVGLFWLGIMMLQAATLGFRAMVRRRLLCFSLFWHAIDIVWIGVFTTVYLLGSR</sequence>
<evidence type="ECO:0000256" key="1">
    <source>
        <dbReference type="ARBA" id="ARBA00004651"/>
    </source>
</evidence>
<evidence type="ECO:0000259" key="17">
    <source>
        <dbReference type="PROSITE" id="PS50253"/>
    </source>
</evidence>
<dbReference type="SUPFAM" id="SSF81452">
    <property type="entry name" value="Cytochrome c oxidase subunit III-like"/>
    <property type="match status" value="1"/>
</dbReference>
<feature type="transmembrane region" description="Helical" evidence="16">
    <location>
        <begin position="35"/>
        <end position="61"/>
    </location>
</feature>
<dbReference type="PROSITE" id="PS50253">
    <property type="entry name" value="COX3"/>
    <property type="match status" value="1"/>
</dbReference>
<dbReference type="Proteomes" id="UP001055247">
    <property type="component" value="Unassembled WGS sequence"/>
</dbReference>
<keyword evidence="7 16" id="KW-1133">Transmembrane helix</keyword>
<dbReference type="Pfam" id="PF00510">
    <property type="entry name" value="COX3"/>
    <property type="match status" value="1"/>
</dbReference>
<evidence type="ECO:0000256" key="7">
    <source>
        <dbReference type="ARBA" id="ARBA00022989"/>
    </source>
</evidence>
<reference evidence="18" key="1">
    <citation type="journal article" date="2016" name="Front. Microbiol.">
        <title>Genome Sequence of the Piezophilic, Mesophilic Sulfate-Reducing Bacterium Desulfovibrio indicus J2T.</title>
        <authorList>
            <person name="Cao J."/>
            <person name="Maignien L."/>
            <person name="Shao Z."/>
            <person name="Alain K."/>
            <person name="Jebbar M."/>
        </authorList>
    </citation>
    <scope>NUCLEOTIDE SEQUENCE</scope>
    <source>
        <strain evidence="18">DSM 16372</strain>
    </source>
</reference>
<evidence type="ECO:0000256" key="11">
    <source>
        <dbReference type="ARBA" id="ARBA00031884"/>
    </source>
</evidence>
<keyword evidence="6 14" id="KW-0812">Transmembrane</keyword>
<evidence type="ECO:0000256" key="12">
    <source>
        <dbReference type="ARBA" id="ARBA00032189"/>
    </source>
</evidence>
<proteinExistence type="inferred from homology"/>
<gene>
    <name evidence="18" type="primary">cyoC_2</name>
    <name evidence="18" type="ORF">BHAOGJBA_6341</name>
</gene>
<comment type="subunit">
    <text evidence="3">Heterooctamer of two A chains, two B chains, two C chains and two D chains.</text>
</comment>
<evidence type="ECO:0000256" key="16">
    <source>
        <dbReference type="SAM" id="Phobius"/>
    </source>
</evidence>
<evidence type="ECO:0000256" key="5">
    <source>
        <dbReference type="ARBA" id="ARBA00022475"/>
    </source>
</evidence>
<dbReference type="AlphaFoldDB" id="A0AAV4ZXH4"/>
<evidence type="ECO:0000256" key="14">
    <source>
        <dbReference type="RuleBase" id="RU003376"/>
    </source>
</evidence>
<dbReference type="InterPro" id="IPR013833">
    <property type="entry name" value="Cyt_c_oxidase_su3_a-hlx"/>
</dbReference>
<name>A0AAV4ZXH4_9HYPH</name>
<dbReference type="EMBL" id="BPQO01000067">
    <property type="protein sequence ID" value="GJD92783.1"/>
    <property type="molecule type" value="Genomic_DNA"/>
</dbReference>
<dbReference type="InterPro" id="IPR000298">
    <property type="entry name" value="Cyt_c_oxidase-like_su3"/>
</dbReference>
<feature type="transmembrane region" description="Helical" evidence="16">
    <location>
        <begin position="110"/>
        <end position="127"/>
    </location>
</feature>